<dbReference type="Pfam" id="PF02635">
    <property type="entry name" value="DsrE"/>
    <property type="match status" value="1"/>
</dbReference>
<dbReference type="RefSeq" id="WP_148595311.1">
    <property type="nucleotide sequence ID" value="NZ_CP042997.1"/>
</dbReference>
<dbReference type="AlphaFoldDB" id="A0A5B9W5W8"/>
<sequence length="125" mass="13028">MPSMNPDDAPINDFAGTAVLLTRAGMGQAEPALQQKVLQVFLTMLLENGQLPRAICLYTEGVKLAAEDSPALDLLRGLAAEGVPVIVCKTCSDFYGLTDHLRVGVVGGMGDILAAMATAAKVITV</sequence>
<accession>A0A5B9W5W8</accession>
<dbReference type="Proteomes" id="UP000324233">
    <property type="component" value="Chromosome"/>
</dbReference>
<dbReference type="EMBL" id="CP042997">
    <property type="protein sequence ID" value="QEH35515.1"/>
    <property type="molecule type" value="Genomic_DNA"/>
</dbReference>
<evidence type="ECO:0000313" key="1">
    <source>
        <dbReference type="EMBL" id="QEH35515.1"/>
    </source>
</evidence>
<proteinExistence type="predicted"/>
<organism evidence="1 2">
    <name type="scientific">Aquisphaera giovannonii</name>
    <dbReference type="NCBI Taxonomy" id="406548"/>
    <lineage>
        <taxon>Bacteria</taxon>
        <taxon>Pseudomonadati</taxon>
        <taxon>Planctomycetota</taxon>
        <taxon>Planctomycetia</taxon>
        <taxon>Isosphaerales</taxon>
        <taxon>Isosphaeraceae</taxon>
        <taxon>Aquisphaera</taxon>
    </lineage>
</organism>
<dbReference type="InterPro" id="IPR003787">
    <property type="entry name" value="Sulphur_relay_DsrE/F-like"/>
</dbReference>
<dbReference type="InterPro" id="IPR027396">
    <property type="entry name" value="DsrEFH-like"/>
</dbReference>
<dbReference type="OrthoDB" id="9801500at2"/>
<name>A0A5B9W5W8_9BACT</name>
<dbReference type="KEGG" id="agv:OJF2_40670"/>
<dbReference type="Gene3D" id="3.40.1260.10">
    <property type="entry name" value="DsrEFH-like"/>
    <property type="match status" value="1"/>
</dbReference>
<keyword evidence="2" id="KW-1185">Reference proteome</keyword>
<gene>
    <name evidence="1" type="ORF">OJF2_40670</name>
</gene>
<evidence type="ECO:0000313" key="2">
    <source>
        <dbReference type="Proteomes" id="UP000324233"/>
    </source>
</evidence>
<reference evidence="1 2" key="1">
    <citation type="submission" date="2019-08" db="EMBL/GenBank/DDBJ databases">
        <title>Deep-cultivation of Planctomycetes and their phenomic and genomic characterization uncovers novel biology.</title>
        <authorList>
            <person name="Wiegand S."/>
            <person name="Jogler M."/>
            <person name="Boedeker C."/>
            <person name="Pinto D."/>
            <person name="Vollmers J."/>
            <person name="Rivas-Marin E."/>
            <person name="Kohn T."/>
            <person name="Peeters S.H."/>
            <person name="Heuer A."/>
            <person name="Rast P."/>
            <person name="Oberbeckmann S."/>
            <person name="Bunk B."/>
            <person name="Jeske O."/>
            <person name="Meyerdierks A."/>
            <person name="Storesund J.E."/>
            <person name="Kallscheuer N."/>
            <person name="Luecker S."/>
            <person name="Lage O.M."/>
            <person name="Pohl T."/>
            <person name="Merkel B.J."/>
            <person name="Hornburger P."/>
            <person name="Mueller R.-W."/>
            <person name="Bruemmer F."/>
            <person name="Labrenz M."/>
            <person name="Spormann A.M."/>
            <person name="Op den Camp H."/>
            <person name="Overmann J."/>
            <person name="Amann R."/>
            <person name="Jetten M.S.M."/>
            <person name="Mascher T."/>
            <person name="Medema M.H."/>
            <person name="Devos D.P."/>
            <person name="Kaster A.-K."/>
            <person name="Ovreas L."/>
            <person name="Rohde M."/>
            <person name="Galperin M.Y."/>
            <person name="Jogler C."/>
        </authorList>
    </citation>
    <scope>NUCLEOTIDE SEQUENCE [LARGE SCALE GENOMIC DNA]</scope>
    <source>
        <strain evidence="1 2">OJF2</strain>
    </source>
</reference>
<protein>
    <submittedName>
        <fullName evidence="1">DsrE/DsrF-like family protein</fullName>
    </submittedName>
</protein>
<dbReference type="SUPFAM" id="SSF75169">
    <property type="entry name" value="DsrEFH-like"/>
    <property type="match status" value="1"/>
</dbReference>